<comment type="caution">
    <text evidence="11">The sequence shown here is derived from an EMBL/GenBank/DDBJ whole genome shotgun (WGS) entry which is preliminary data.</text>
</comment>
<feature type="site" description="Important for tRNA discrimination" evidence="9">
    <location>
        <position position="90"/>
    </location>
</feature>
<dbReference type="InterPro" id="IPR006195">
    <property type="entry name" value="aa-tRNA-synth_II"/>
</dbReference>
<dbReference type="Proteomes" id="UP000315289">
    <property type="component" value="Unassembled WGS sequence"/>
</dbReference>
<dbReference type="PROSITE" id="PS50862">
    <property type="entry name" value="AA_TRNA_LIGASE_II"/>
    <property type="match status" value="1"/>
</dbReference>
<dbReference type="AlphaFoldDB" id="A0A557SUF3"/>
<dbReference type="NCBIfam" id="TIGR00458">
    <property type="entry name" value="aspS_nondisc"/>
    <property type="match status" value="1"/>
</dbReference>
<keyword evidence="12" id="KW-1185">Reference proteome</keyword>
<evidence type="ECO:0000256" key="4">
    <source>
        <dbReference type="ARBA" id="ARBA00022598"/>
    </source>
</evidence>
<dbReference type="Gene3D" id="3.30.930.10">
    <property type="entry name" value="Bira Bifunctional Protein, Domain 2"/>
    <property type="match status" value="1"/>
</dbReference>
<dbReference type="InterPro" id="IPR002312">
    <property type="entry name" value="Asp/Asn-tRNA-synth_IIb"/>
</dbReference>
<keyword evidence="7 9" id="KW-0648">Protein biosynthesis</keyword>
<dbReference type="InterPro" id="IPR004364">
    <property type="entry name" value="Aa-tRNA-synt_II"/>
</dbReference>
<dbReference type="SUPFAM" id="SSF55681">
    <property type="entry name" value="Class II aaRS and biotin synthetases"/>
    <property type="match status" value="1"/>
</dbReference>
<dbReference type="HAMAP" id="MF_02075">
    <property type="entry name" value="Asp_tRNA_synth_type2"/>
    <property type="match status" value="1"/>
</dbReference>
<dbReference type="InterPro" id="IPR012340">
    <property type="entry name" value="NA-bd_OB-fold"/>
</dbReference>
<dbReference type="InterPro" id="IPR045864">
    <property type="entry name" value="aa-tRNA-synth_II/BPL/LPL"/>
</dbReference>
<dbReference type="NCBIfam" id="NF003483">
    <property type="entry name" value="PRK05159.1"/>
    <property type="match status" value="1"/>
</dbReference>
<evidence type="ECO:0000256" key="1">
    <source>
        <dbReference type="ARBA" id="ARBA00004496"/>
    </source>
</evidence>
<keyword evidence="9" id="KW-0479">Metal-binding</keyword>
<keyword evidence="9" id="KW-0460">Magnesium</keyword>
<evidence type="ECO:0000256" key="5">
    <source>
        <dbReference type="ARBA" id="ARBA00022741"/>
    </source>
</evidence>
<comment type="subunit">
    <text evidence="9">Homodimer.</text>
</comment>
<reference evidence="11 12" key="1">
    <citation type="journal article" date="2019" name="Front. Microbiol.">
        <title>Ammonia Oxidation by the Arctic Terrestrial Thaumarchaeote Candidatus Nitrosocosmicus arcticus Is Stimulated by Increasing Temperatures.</title>
        <authorList>
            <person name="Alves R.J.E."/>
            <person name="Kerou M."/>
            <person name="Zappe A."/>
            <person name="Bittner R."/>
            <person name="Abby S.S."/>
            <person name="Schmidt H.A."/>
            <person name="Pfeifer K."/>
            <person name="Schleper C."/>
        </authorList>
    </citation>
    <scope>NUCLEOTIDE SEQUENCE [LARGE SCALE GENOMIC DNA]</scope>
    <source>
        <strain evidence="11 12">Kfb</strain>
    </source>
</reference>
<evidence type="ECO:0000256" key="7">
    <source>
        <dbReference type="ARBA" id="ARBA00022917"/>
    </source>
</evidence>
<feature type="binding site" evidence="9">
    <location>
        <position position="371"/>
    </location>
    <ligand>
        <name>L-aspartate</name>
        <dbReference type="ChEBI" id="CHEBI:29991"/>
    </ligand>
</feature>
<feature type="binding site" evidence="9">
    <location>
        <begin position="227"/>
        <end position="229"/>
    </location>
    <ligand>
        <name>ATP</name>
        <dbReference type="ChEBI" id="CHEBI:30616"/>
    </ligand>
</feature>
<accession>A0A557SUF3</accession>
<dbReference type="GO" id="GO:0005829">
    <property type="term" value="C:cytosol"/>
    <property type="evidence" value="ECO:0007669"/>
    <property type="project" value="TreeGrafter"/>
</dbReference>
<dbReference type="PANTHER" id="PTHR43450:SF1">
    <property type="entry name" value="ASPARTATE--TRNA LIGASE, CYTOPLASMIC"/>
    <property type="match status" value="1"/>
</dbReference>
<evidence type="ECO:0000313" key="11">
    <source>
        <dbReference type="EMBL" id="TVP40234.1"/>
    </source>
</evidence>
<feature type="binding site" evidence="9">
    <location>
        <position position="364"/>
    </location>
    <ligand>
        <name>Mg(2+)</name>
        <dbReference type="ChEBI" id="CHEBI:18420"/>
        <label>3</label>
    </ligand>
</feature>
<dbReference type="GO" id="GO:0003723">
    <property type="term" value="F:RNA binding"/>
    <property type="evidence" value="ECO:0007669"/>
    <property type="project" value="TreeGrafter"/>
</dbReference>
<evidence type="ECO:0000259" key="10">
    <source>
        <dbReference type="PROSITE" id="PS50862"/>
    </source>
</evidence>
<comment type="subcellular location">
    <subcellularLocation>
        <location evidence="1 9">Cytoplasm</location>
    </subcellularLocation>
</comment>
<protein>
    <recommendedName>
        <fullName evidence="9">Aspartate--tRNA(Asp) ligase</fullName>
        <ecNumber evidence="9">6.1.1.12</ecNumber>
    </recommendedName>
    <alternativeName>
        <fullName evidence="9">Aspartyl-tRNA synthetase</fullName>
        <shortName evidence="9">AspRS</shortName>
    </alternativeName>
    <alternativeName>
        <fullName evidence="9">Discriminating aspartyl-tRNA synthetase</fullName>
        <shortName evidence="9">D-AspRS</shortName>
    </alternativeName>
</protein>
<name>A0A557SUF3_9ARCH</name>
<evidence type="ECO:0000256" key="2">
    <source>
        <dbReference type="ARBA" id="ARBA00005312"/>
    </source>
</evidence>
<feature type="binding site" evidence="9">
    <location>
        <position position="364"/>
    </location>
    <ligand>
        <name>ATP</name>
        <dbReference type="ChEBI" id="CHEBI:30616"/>
    </ligand>
</feature>
<feature type="domain" description="Aminoacyl-transfer RNA synthetases class-II family profile" evidence="10">
    <location>
        <begin position="143"/>
        <end position="441"/>
    </location>
</feature>
<feature type="region of interest" description="Aspartate" evidence="9">
    <location>
        <begin position="198"/>
        <end position="201"/>
    </location>
</feature>
<organism evidence="11 12">
    <name type="scientific">Candidatus Nitrosocosmicus arcticus</name>
    <dbReference type="NCBI Taxonomy" id="2035267"/>
    <lineage>
        <taxon>Archaea</taxon>
        <taxon>Nitrososphaerota</taxon>
        <taxon>Nitrososphaeria</taxon>
        <taxon>Nitrososphaerales</taxon>
        <taxon>Nitrososphaeraceae</taxon>
        <taxon>Candidatus Nitrosocosmicus</taxon>
    </lineage>
</organism>
<evidence type="ECO:0000256" key="6">
    <source>
        <dbReference type="ARBA" id="ARBA00022840"/>
    </source>
</evidence>
<dbReference type="Pfam" id="PF01336">
    <property type="entry name" value="tRNA_anti-codon"/>
    <property type="match status" value="1"/>
</dbReference>
<keyword evidence="5 9" id="KW-0547">Nucleotide-binding</keyword>
<gene>
    <name evidence="9 11" type="primary">aspS</name>
    <name evidence="11" type="ORF">NARC_90140</name>
</gene>
<keyword evidence="6 9" id="KW-0067">ATP-binding</keyword>
<sequence length="441" mass="50293">MTPSAQKETNSNTRTHFTSQLQELPIGSEVKVAGWIEDFRDIGKLGFILLRDVTGLVQTVLVGENLQKAKSIPRQSNILITGVVQGTKSKNFPIEIKVTEIFVFSHASLSLPVDPTGRVESNLDTRLDSRALDLRNPKISNIFILRSNILRIIRDFFSENKFIEVNTPKIIGSASEGGSNLFSFNYFKRKGFLAQSPQLYKEQLVLSLDRVFEIAPYFRAENSHTLRHLNEFLSVDLEAAYLDYYDIMNLMEELIKKILVYMRDSNYFDNENPLFKENSLNDLISIPFPKISYDKCLDELTSVGEKVTFGDDLSDSSLRKLGEKFDKFYFIVDWPLNLKPFYIHEKESNPALSKSFDLQFGHLELVSGGTRQHDVSKLKSRLAEQGLSAENFKDHLRVFEWGMPPHSGSGLGFDRLMMVLLGLNNIREAVLYPRDTSRISP</sequence>
<keyword evidence="8 9" id="KW-0030">Aminoacyl-tRNA synthetase</keyword>
<dbReference type="PRINTS" id="PR01042">
    <property type="entry name" value="TRNASYNTHASP"/>
</dbReference>
<dbReference type="EMBL" id="VOAH01000009">
    <property type="protein sequence ID" value="TVP40234.1"/>
    <property type="molecule type" value="Genomic_DNA"/>
</dbReference>
<feature type="binding site" evidence="9">
    <location>
        <position position="219"/>
    </location>
    <ligand>
        <name>L-aspartate</name>
        <dbReference type="ChEBI" id="CHEBI:29991"/>
    </ligand>
</feature>
<comment type="caution">
    <text evidence="9">Lacks conserved residue(s) required for the propagation of feature annotation.</text>
</comment>
<comment type="similarity">
    <text evidence="2 9">Belongs to the class-II aminoacyl-tRNA synthetase family. Type 2 subfamily.</text>
</comment>
<dbReference type="GO" id="GO:0006422">
    <property type="term" value="P:aspartyl-tRNA aminoacylation"/>
    <property type="evidence" value="ECO:0007669"/>
    <property type="project" value="UniProtKB-UniRule"/>
</dbReference>
<dbReference type="EC" id="6.1.1.12" evidence="9"/>
<comment type="cofactor">
    <cofactor evidence="9">
        <name>Mg(2+)</name>
        <dbReference type="ChEBI" id="CHEBI:18420"/>
    </cofactor>
    <text evidence="9">Binds 3 Mg(2+) cations per subunit. The strongest magnesium site (Mg1) is bound to the beta- and gamma-phosphates of ATP and four water molecules complete its coordination sphere.</text>
</comment>
<dbReference type="FunFam" id="3.30.930.10:FF:000038">
    <property type="entry name" value="Aspartate--tRNA ligase"/>
    <property type="match status" value="1"/>
</dbReference>
<keyword evidence="3 9" id="KW-0963">Cytoplasm</keyword>
<comment type="catalytic activity">
    <reaction evidence="9">
        <text>tRNA(Asp) + L-aspartate + ATP = L-aspartyl-tRNA(Asp) + AMP + diphosphate</text>
        <dbReference type="Rhea" id="RHEA:19649"/>
        <dbReference type="Rhea" id="RHEA-COMP:9660"/>
        <dbReference type="Rhea" id="RHEA-COMP:9678"/>
        <dbReference type="ChEBI" id="CHEBI:29991"/>
        <dbReference type="ChEBI" id="CHEBI:30616"/>
        <dbReference type="ChEBI" id="CHEBI:33019"/>
        <dbReference type="ChEBI" id="CHEBI:78442"/>
        <dbReference type="ChEBI" id="CHEBI:78516"/>
        <dbReference type="ChEBI" id="CHEBI:456215"/>
        <dbReference type="EC" id="6.1.1.12"/>
    </reaction>
</comment>
<evidence type="ECO:0000256" key="3">
    <source>
        <dbReference type="ARBA" id="ARBA00022490"/>
    </source>
</evidence>
<feature type="binding site" evidence="9">
    <location>
        <begin position="412"/>
        <end position="415"/>
    </location>
    <ligand>
        <name>ATP</name>
        <dbReference type="ChEBI" id="CHEBI:30616"/>
    </ligand>
</feature>
<feature type="binding site" evidence="9">
    <location>
        <position position="364"/>
    </location>
    <ligand>
        <name>Mg(2+)</name>
        <dbReference type="ChEBI" id="CHEBI:18420"/>
        <label>2</label>
    </ligand>
</feature>
<dbReference type="OrthoDB" id="5908at2157"/>
<evidence type="ECO:0000313" key="12">
    <source>
        <dbReference type="Proteomes" id="UP000315289"/>
    </source>
</evidence>
<comment type="function">
    <text evidence="9">Catalyzes the attachment of L-aspartate to tRNA(Asp) in a two-step reaction: L-aspartate is first activated by ATP to form Asp-AMP and then transferred to the acceptor end of tRNA(Asp).</text>
</comment>
<dbReference type="InterPro" id="IPR004523">
    <property type="entry name" value="Asp-tRNA_synthase_2"/>
</dbReference>
<proteinExistence type="inferred from homology"/>
<dbReference type="CDD" id="cd00776">
    <property type="entry name" value="AsxRS_core"/>
    <property type="match status" value="1"/>
</dbReference>
<feature type="binding site" evidence="9">
    <location>
        <position position="367"/>
    </location>
    <ligand>
        <name>Mg(2+)</name>
        <dbReference type="ChEBI" id="CHEBI:18420"/>
        <label>2</label>
    </ligand>
</feature>
<evidence type="ECO:0000256" key="9">
    <source>
        <dbReference type="HAMAP-Rule" id="MF_02075"/>
    </source>
</evidence>
<keyword evidence="4 9" id="KW-0436">Ligase</keyword>
<dbReference type="InterPro" id="IPR004365">
    <property type="entry name" value="NA-bd_OB_tRNA"/>
</dbReference>
<dbReference type="PANTHER" id="PTHR43450">
    <property type="entry name" value="ASPARTYL-TRNA SYNTHETASE"/>
    <property type="match status" value="1"/>
</dbReference>
<feature type="binding site" evidence="9">
    <location>
        <position position="176"/>
    </location>
    <ligand>
        <name>L-aspartate</name>
        <dbReference type="ChEBI" id="CHEBI:29991"/>
    </ligand>
</feature>
<evidence type="ECO:0000256" key="8">
    <source>
        <dbReference type="ARBA" id="ARBA00023146"/>
    </source>
</evidence>
<dbReference type="GO" id="GO:0017101">
    <property type="term" value="C:aminoacyl-tRNA synthetase multienzyme complex"/>
    <property type="evidence" value="ECO:0007669"/>
    <property type="project" value="TreeGrafter"/>
</dbReference>
<dbReference type="GO" id="GO:0000287">
    <property type="term" value="F:magnesium ion binding"/>
    <property type="evidence" value="ECO:0007669"/>
    <property type="project" value="UniProtKB-UniRule"/>
</dbReference>
<dbReference type="GO" id="GO:0005524">
    <property type="term" value="F:ATP binding"/>
    <property type="evidence" value="ECO:0007669"/>
    <property type="project" value="UniProtKB-UniRule"/>
</dbReference>
<dbReference type="GO" id="GO:0004815">
    <property type="term" value="F:aspartate-tRNA ligase activity"/>
    <property type="evidence" value="ECO:0007669"/>
    <property type="project" value="UniProtKB-UniRule"/>
</dbReference>
<dbReference type="Gene3D" id="2.40.50.140">
    <property type="entry name" value="Nucleic acid-binding proteins"/>
    <property type="match status" value="1"/>
</dbReference>
<feature type="binding site" evidence="9">
    <location>
        <begin position="219"/>
        <end position="221"/>
    </location>
    <ligand>
        <name>ATP</name>
        <dbReference type="ChEBI" id="CHEBI:30616"/>
    </ligand>
</feature>
<dbReference type="SUPFAM" id="SSF50249">
    <property type="entry name" value="Nucleic acid-binding proteins"/>
    <property type="match status" value="1"/>
</dbReference>
<feature type="binding site" evidence="9">
    <location>
        <position position="367"/>
    </location>
    <ligand>
        <name>L-aspartate</name>
        <dbReference type="ChEBI" id="CHEBI:29991"/>
    </ligand>
</feature>
<dbReference type="Pfam" id="PF00152">
    <property type="entry name" value="tRNA-synt_2"/>
    <property type="match status" value="1"/>
</dbReference>